<dbReference type="InterPro" id="IPR023296">
    <property type="entry name" value="Glyco_hydro_beta-prop_sf"/>
</dbReference>
<organism evidence="9 10">
    <name type="scientific">Haloferula luteola</name>
    <dbReference type="NCBI Taxonomy" id="595692"/>
    <lineage>
        <taxon>Bacteria</taxon>
        <taxon>Pseudomonadati</taxon>
        <taxon>Verrucomicrobiota</taxon>
        <taxon>Verrucomicrobiia</taxon>
        <taxon>Verrucomicrobiales</taxon>
        <taxon>Verrucomicrobiaceae</taxon>
        <taxon>Haloferula</taxon>
    </lineage>
</organism>
<keyword evidence="3" id="KW-0378">Hydrolase</keyword>
<sequence>MKNLARITVPLLFCLFPAAAQEAPAGYLFTSFRDNGDGLHLAYSKDAHDWTDLDRVFLKPEVGSKLLRDPHILKGPDGWFHMVWTSGWHDKGIGYAKSKDLMEWSEQKFLPLTEKLKGVETTWAPEIYWLEKEKNYLIVWSSAVPMVGKQGAQHRAWYVLTPDFETFTEPKIFFDPGFNNIDTTMVTMNGKSVIFLKQTDDQEKGIWGPIRAAVANQPLGPYRLVDQPVVEKERAEGPAPVVIDDEVTVYFDYYVEHRYGARASKDLKSWQDVSGSTNVISGQRHGSILPVSAEVLEGVRSVEKERIASVPAPAIDEFVADPSIRAFGDTYYIYPTSDRPNWNTYEFAVWSSKNLVDWKKEGVFLDLRKDVSWANVKAWAPDCIERDGKYYFYFCGEHNIGVAVGDSPTGPFKDALGKPLVKDSEIKTFSIDPHAFIDDDGKAYLYFGNGTPTVWELNDDMISFKGEPKEMHLREFREGIVVFKRKGKYYFMWSIDDARSPDYRVGWGWSDSPTGPVESPQENFIVLRQHGNAVATAHHGVVNVPGTDRWIVAYHRHAVPGGSGYRRQVCLVEMKFDEEGHILPMDPLDEPFPKGSEGIPIGK</sequence>
<dbReference type="RefSeq" id="WP_184015543.1">
    <property type="nucleotide sequence ID" value="NZ_JACHFD010000002.1"/>
</dbReference>
<dbReference type="GO" id="GO:0045493">
    <property type="term" value="P:xylan catabolic process"/>
    <property type="evidence" value="ECO:0007669"/>
    <property type="project" value="UniProtKB-KW"/>
</dbReference>
<dbReference type="SUPFAM" id="SSF75005">
    <property type="entry name" value="Arabinanase/levansucrase/invertase"/>
    <property type="match status" value="2"/>
</dbReference>
<dbReference type="CDD" id="cd09004">
    <property type="entry name" value="GH43_bXyl-like"/>
    <property type="match status" value="1"/>
</dbReference>
<keyword evidence="2" id="KW-0624">Polysaccharide degradation</keyword>
<evidence type="ECO:0000256" key="5">
    <source>
        <dbReference type="ARBA" id="ARBA00023295"/>
    </source>
</evidence>
<dbReference type="Proteomes" id="UP000557717">
    <property type="component" value="Unassembled WGS sequence"/>
</dbReference>
<evidence type="ECO:0000313" key="9">
    <source>
        <dbReference type="EMBL" id="MBB5350329.1"/>
    </source>
</evidence>
<dbReference type="InterPro" id="IPR052176">
    <property type="entry name" value="Glycosyl_Hydrlase_43_Enz"/>
</dbReference>
<evidence type="ECO:0000256" key="4">
    <source>
        <dbReference type="ARBA" id="ARBA00023277"/>
    </source>
</evidence>
<comment type="caution">
    <text evidence="9">The sequence shown here is derived from an EMBL/GenBank/DDBJ whole genome shotgun (WGS) entry which is preliminary data.</text>
</comment>
<keyword evidence="8" id="KW-0732">Signal</keyword>
<dbReference type="GO" id="GO:0004553">
    <property type="term" value="F:hydrolase activity, hydrolyzing O-glycosyl compounds"/>
    <property type="evidence" value="ECO:0007669"/>
    <property type="project" value="InterPro"/>
</dbReference>
<feature type="site" description="Important for catalytic activity, responsible for pKa modulation of the active site Glu and correct orientation of both the proton donor and substrate" evidence="7">
    <location>
        <position position="432"/>
    </location>
</feature>
<evidence type="ECO:0000313" key="10">
    <source>
        <dbReference type="Proteomes" id="UP000557717"/>
    </source>
</evidence>
<feature type="chain" id="PRO_5032966902" evidence="8">
    <location>
        <begin position="21"/>
        <end position="603"/>
    </location>
</feature>
<proteinExistence type="inferred from homology"/>
<dbReference type="EMBL" id="JACHFD010000002">
    <property type="protein sequence ID" value="MBB5350329.1"/>
    <property type="molecule type" value="Genomic_DNA"/>
</dbReference>
<feature type="active site" description="Proton donor" evidence="6">
    <location>
        <position position="478"/>
    </location>
</feature>
<dbReference type="PANTHER" id="PTHR43772">
    <property type="entry name" value="ENDO-1,4-BETA-XYLANASE"/>
    <property type="match status" value="1"/>
</dbReference>
<dbReference type="Gene3D" id="2.115.10.20">
    <property type="entry name" value="Glycosyl hydrolase domain, family 43"/>
    <property type="match status" value="2"/>
</dbReference>
<name>A0A840V963_9BACT</name>
<evidence type="ECO:0000256" key="1">
    <source>
        <dbReference type="ARBA" id="ARBA00009865"/>
    </source>
</evidence>
<evidence type="ECO:0000256" key="8">
    <source>
        <dbReference type="SAM" id="SignalP"/>
    </source>
</evidence>
<feature type="active site" description="Proton acceptor" evidence="6">
    <location>
        <position position="321"/>
    </location>
</feature>
<feature type="signal peptide" evidence="8">
    <location>
        <begin position="1"/>
        <end position="20"/>
    </location>
</feature>
<evidence type="ECO:0000256" key="2">
    <source>
        <dbReference type="ARBA" id="ARBA00022651"/>
    </source>
</evidence>
<reference evidence="9 10" key="1">
    <citation type="submission" date="2020-08" db="EMBL/GenBank/DDBJ databases">
        <title>Genomic Encyclopedia of Type Strains, Phase IV (KMG-IV): sequencing the most valuable type-strain genomes for metagenomic binning, comparative biology and taxonomic classification.</title>
        <authorList>
            <person name="Goeker M."/>
        </authorList>
    </citation>
    <scope>NUCLEOTIDE SEQUENCE [LARGE SCALE GENOMIC DNA]</scope>
    <source>
        <strain evidence="9 10">YC6886</strain>
    </source>
</reference>
<comment type="similarity">
    <text evidence="1">Belongs to the glycosyl hydrolase 43 family.</text>
</comment>
<keyword evidence="2" id="KW-0858">Xylan degradation</keyword>
<evidence type="ECO:0000256" key="6">
    <source>
        <dbReference type="PIRSR" id="PIRSR606710-1"/>
    </source>
</evidence>
<keyword evidence="4" id="KW-0119">Carbohydrate metabolism</keyword>
<keyword evidence="10" id="KW-1185">Reference proteome</keyword>
<dbReference type="Pfam" id="PF04616">
    <property type="entry name" value="Glyco_hydro_43"/>
    <property type="match status" value="2"/>
</dbReference>
<accession>A0A840V963</accession>
<keyword evidence="5" id="KW-0326">Glycosidase</keyword>
<evidence type="ECO:0000256" key="3">
    <source>
        <dbReference type="ARBA" id="ARBA00022801"/>
    </source>
</evidence>
<dbReference type="InterPro" id="IPR006710">
    <property type="entry name" value="Glyco_hydro_43"/>
</dbReference>
<dbReference type="AlphaFoldDB" id="A0A840V963"/>
<evidence type="ECO:0000256" key="7">
    <source>
        <dbReference type="PIRSR" id="PIRSR606710-2"/>
    </source>
</evidence>
<dbReference type="CDD" id="cd08983">
    <property type="entry name" value="GH43_Bt3655-like"/>
    <property type="match status" value="1"/>
</dbReference>
<protein>
    <submittedName>
        <fullName evidence="9">Uncharacterized protein</fullName>
    </submittedName>
</protein>
<dbReference type="PANTHER" id="PTHR43772:SF2">
    <property type="entry name" value="PUTATIVE (AFU_ORTHOLOGUE AFUA_2G04480)-RELATED"/>
    <property type="match status" value="1"/>
</dbReference>
<gene>
    <name evidence="9" type="ORF">HNR46_000553</name>
</gene>